<gene>
    <name evidence="3" type="ORF">Lade_2121</name>
</gene>
<keyword evidence="4" id="KW-1185">Reference proteome</keyword>
<comment type="caution">
    <text evidence="3">The sequence shown here is derived from an EMBL/GenBank/DDBJ whole genome shotgun (WGS) entry which is preliminary data.</text>
</comment>
<evidence type="ECO:0000313" key="3">
    <source>
        <dbReference type="EMBL" id="KTC64827.1"/>
    </source>
</evidence>
<keyword evidence="1" id="KW-0489">Methyltransferase</keyword>
<dbReference type="GO" id="GO:0032259">
    <property type="term" value="P:methylation"/>
    <property type="evidence" value="ECO:0007669"/>
    <property type="project" value="UniProtKB-KW"/>
</dbReference>
<dbReference type="PATRIC" id="fig|45056.6.peg.2193"/>
<evidence type="ECO:0008006" key="5">
    <source>
        <dbReference type="Google" id="ProtNLM"/>
    </source>
</evidence>
<dbReference type="EMBL" id="LNKA01000019">
    <property type="protein sequence ID" value="KTC64827.1"/>
    <property type="molecule type" value="Genomic_DNA"/>
</dbReference>
<evidence type="ECO:0000313" key="4">
    <source>
        <dbReference type="Proteomes" id="UP000054859"/>
    </source>
</evidence>
<dbReference type="Pfam" id="PF02636">
    <property type="entry name" value="Methyltransf_28"/>
    <property type="match status" value="1"/>
</dbReference>
<evidence type="ECO:0000256" key="1">
    <source>
        <dbReference type="ARBA" id="ARBA00022603"/>
    </source>
</evidence>
<proteinExistence type="predicted"/>
<evidence type="ECO:0000256" key="2">
    <source>
        <dbReference type="ARBA" id="ARBA00022679"/>
    </source>
</evidence>
<dbReference type="Gene3D" id="3.40.50.12710">
    <property type="match status" value="1"/>
</dbReference>
<dbReference type="InterPro" id="IPR003788">
    <property type="entry name" value="NDUFAF7"/>
</dbReference>
<dbReference type="AlphaFoldDB" id="A0A0W0R1H7"/>
<dbReference type="Proteomes" id="UP000054859">
    <property type="component" value="Unassembled WGS sequence"/>
</dbReference>
<dbReference type="STRING" id="45056.Lade_2121"/>
<dbReference type="PANTHER" id="PTHR12049:SF7">
    <property type="entry name" value="PROTEIN ARGININE METHYLTRANSFERASE NDUFAF7, MITOCHONDRIAL"/>
    <property type="match status" value="1"/>
</dbReference>
<accession>A0A0W0R1H7</accession>
<dbReference type="PANTHER" id="PTHR12049">
    <property type="entry name" value="PROTEIN ARGININE METHYLTRANSFERASE NDUFAF7, MITOCHONDRIAL"/>
    <property type="match status" value="1"/>
</dbReference>
<sequence>MCIKNQFVGPLAPTYNIFMIHYHPMKALEIIRKKIRETGEIPFVEFMQLALYDPQVGYYTSGMQKFGEQGDFVTAPEMTPLFGKTLARQIQEVFKHVTFPILLEFGAGSGKLCVDLLRELEDKEALPEQYWILEVSGDLSLRQKKLITQEIPHLASRVQWLTSWPTIPFEGVIIANEVLDAMPVHRFLLMEEGLKESYITLDEEGRLKEVYRSCNNERLQKYVKEILPAAAPYQSEVNLFLDSWIEQVSNILKTGAFFIFDYGFPRHEYYHPERQSGTLMCHYQHKGHINPLAHPGEEDITAHVDFTHVAEAAVNAQFHVAGFVNQASFLLMNGILELLEEMEDSIEKINAQQAVKKLVMPHEMGELFKVMALTKNFDFPLQGFQLHDKRASL</sequence>
<name>A0A0W0R1H7_9GAMM</name>
<organism evidence="3 4">
    <name type="scientific">Legionella adelaidensis</name>
    <dbReference type="NCBI Taxonomy" id="45056"/>
    <lineage>
        <taxon>Bacteria</taxon>
        <taxon>Pseudomonadati</taxon>
        <taxon>Pseudomonadota</taxon>
        <taxon>Gammaproteobacteria</taxon>
        <taxon>Legionellales</taxon>
        <taxon>Legionellaceae</taxon>
        <taxon>Legionella</taxon>
    </lineage>
</organism>
<reference evidence="3 4" key="1">
    <citation type="submission" date="2015-11" db="EMBL/GenBank/DDBJ databases">
        <title>Identification of large and diverse effector repertoires of 38 Legionella species.</title>
        <authorList>
            <person name="Burstein D."/>
            <person name="Amaro F."/>
            <person name="Zusman T."/>
            <person name="Lifshitz Z."/>
            <person name="Cohen O."/>
            <person name="Gilbert J.A."/>
            <person name="Pupko T."/>
            <person name="Shuman H.A."/>
            <person name="Segal G."/>
        </authorList>
    </citation>
    <scope>NUCLEOTIDE SEQUENCE [LARGE SCALE GENOMIC DNA]</scope>
    <source>
        <strain evidence="3 4">1762-AUS-E</strain>
    </source>
</reference>
<dbReference type="InterPro" id="IPR038375">
    <property type="entry name" value="NDUFAF7_sf"/>
</dbReference>
<dbReference type="GO" id="GO:0035243">
    <property type="term" value="F:protein-arginine omega-N symmetric methyltransferase activity"/>
    <property type="evidence" value="ECO:0007669"/>
    <property type="project" value="TreeGrafter"/>
</dbReference>
<keyword evidence="2" id="KW-0808">Transferase</keyword>
<dbReference type="SUPFAM" id="SSF53335">
    <property type="entry name" value="S-adenosyl-L-methionine-dependent methyltransferases"/>
    <property type="match status" value="1"/>
</dbReference>
<protein>
    <recommendedName>
        <fullName evidence="5">SAM-dependent methyltransferase</fullName>
    </recommendedName>
</protein>
<dbReference type="InterPro" id="IPR029063">
    <property type="entry name" value="SAM-dependent_MTases_sf"/>
</dbReference>